<keyword evidence="5" id="KW-0460">Magnesium</keyword>
<keyword evidence="10" id="KW-0808">Transferase</keyword>
<keyword evidence="8" id="KW-1208">Phospholipid metabolism</keyword>
<dbReference type="InterPro" id="IPR050187">
    <property type="entry name" value="Lipid_Phosphate_FormReg"/>
</dbReference>
<dbReference type="Pfam" id="PF00781">
    <property type="entry name" value="DAGK_cat"/>
    <property type="match status" value="1"/>
</dbReference>
<dbReference type="InterPro" id="IPR017438">
    <property type="entry name" value="ATP-NAD_kinase_N"/>
</dbReference>
<dbReference type="PANTHER" id="PTHR12358">
    <property type="entry name" value="SPHINGOSINE KINASE"/>
    <property type="match status" value="1"/>
</dbReference>
<dbReference type="Gene3D" id="2.60.200.40">
    <property type="match status" value="1"/>
</dbReference>
<dbReference type="SMART" id="SM00046">
    <property type="entry name" value="DAGKc"/>
    <property type="match status" value="1"/>
</dbReference>
<dbReference type="NCBIfam" id="TIGR00147">
    <property type="entry name" value="YegS/Rv2252/BmrU family lipid kinase"/>
    <property type="match status" value="1"/>
</dbReference>
<dbReference type="KEGG" id="ahk:NCTC10172_01174"/>
<sequence length="302" mass="34939">MKTLLIFNRKSGKGKIKKDLYYIKDFFASKNKVLDLLELTSEVDIVKEVEIIGASYETIIISGGDGTIHGVVNGVMKINKELRPKLLFLPYGTTNDMAHMLGISKNIKKSLKTYEENVCRMMDVHLANDEYFIYAAAVGKFSRVSYEIDRRTLRYLGHFGYFLNVFKDVFVPFKIDAKIITKDETYEKKTFFMIMGAGDRIAGFRLTKFGKATKLNSGLVGFRVFNRRHFLSWIKIGWFYLFKGKHFKSDLHLDTDEVKVEIDDKYVWNIDGEKGPKGSLTVKVFKEEICIIVKKEKTQIYF</sequence>
<evidence type="ECO:0000313" key="10">
    <source>
        <dbReference type="EMBL" id="VEU83122.1"/>
    </source>
</evidence>
<dbReference type="InterPro" id="IPR005218">
    <property type="entry name" value="Diacylglycerol/lipid_kinase"/>
</dbReference>
<dbReference type="GO" id="GO:0005524">
    <property type="term" value="F:ATP binding"/>
    <property type="evidence" value="ECO:0007669"/>
    <property type="project" value="InterPro"/>
</dbReference>
<dbReference type="InterPro" id="IPR016064">
    <property type="entry name" value="NAD/diacylglycerol_kinase_sf"/>
</dbReference>
<reference evidence="10 11" key="1">
    <citation type="submission" date="2019-01" db="EMBL/GenBank/DDBJ databases">
        <authorList>
            <consortium name="Pathogen Informatics"/>
        </authorList>
    </citation>
    <scope>NUCLEOTIDE SEQUENCE [LARGE SCALE GENOMIC DNA]</scope>
    <source>
        <strain evidence="10 11">NCTC10172</strain>
    </source>
</reference>
<organism evidence="10 11">
    <name type="scientific">Acholeplasma hippikon</name>
    <dbReference type="NCBI Taxonomy" id="264636"/>
    <lineage>
        <taxon>Bacteria</taxon>
        <taxon>Bacillati</taxon>
        <taxon>Mycoplasmatota</taxon>
        <taxon>Mollicutes</taxon>
        <taxon>Acholeplasmatales</taxon>
        <taxon>Acholeplasmataceae</taxon>
        <taxon>Acholeplasma</taxon>
    </lineage>
</organism>
<dbReference type="GO" id="GO:0046872">
    <property type="term" value="F:metal ion binding"/>
    <property type="evidence" value="ECO:0007669"/>
    <property type="project" value="UniProtKB-KW"/>
</dbReference>
<evidence type="ECO:0000259" key="9">
    <source>
        <dbReference type="PROSITE" id="PS50146"/>
    </source>
</evidence>
<dbReference type="GO" id="GO:0004143">
    <property type="term" value="F:ATP-dependent diacylglycerol kinase activity"/>
    <property type="evidence" value="ECO:0007669"/>
    <property type="project" value="UniProtKB-EC"/>
</dbReference>
<dbReference type="EC" id="2.7.1.107" evidence="10"/>
<dbReference type="Gene3D" id="3.40.50.10330">
    <property type="entry name" value="Probable inorganic polyphosphate/atp-NAD kinase, domain 1"/>
    <property type="match status" value="1"/>
</dbReference>
<evidence type="ECO:0000256" key="7">
    <source>
        <dbReference type="ARBA" id="ARBA00023209"/>
    </source>
</evidence>
<protein>
    <submittedName>
        <fullName evidence="10">Diacylglycerol kinase</fullName>
        <ecNumber evidence="10">2.7.1.107</ecNumber>
    </submittedName>
</protein>
<evidence type="ECO:0000256" key="1">
    <source>
        <dbReference type="ARBA" id="ARBA00001946"/>
    </source>
</evidence>
<evidence type="ECO:0000256" key="4">
    <source>
        <dbReference type="ARBA" id="ARBA00022723"/>
    </source>
</evidence>
<dbReference type="SUPFAM" id="SSF111331">
    <property type="entry name" value="NAD kinase/diacylglycerol kinase-like"/>
    <property type="match status" value="1"/>
</dbReference>
<comment type="cofactor">
    <cofactor evidence="1">
        <name>Mg(2+)</name>
        <dbReference type="ChEBI" id="CHEBI:18420"/>
    </cofactor>
</comment>
<dbReference type="RefSeq" id="WP_035370085.1">
    <property type="nucleotide sequence ID" value="NZ_LR215050.1"/>
</dbReference>
<gene>
    <name evidence="10" type="primary">dagK_1</name>
    <name evidence="10" type="ORF">NCTC10172_01174</name>
</gene>
<evidence type="ECO:0000256" key="2">
    <source>
        <dbReference type="ARBA" id="ARBA00005983"/>
    </source>
</evidence>
<keyword evidence="6" id="KW-0443">Lipid metabolism</keyword>
<dbReference type="PROSITE" id="PS50146">
    <property type="entry name" value="DAGK"/>
    <property type="match status" value="1"/>
</dbReference>
<evidence type="ECO:0000256" key="8">
    <source>
        <dbReference type="ARBA" id="ARBA00023264"/>
    </source>
</evidence>
<evidence type="ECO:0000256" key="5">
    <source>
        <dbReference type="ARBA" id="ARBA00022842"/>
    </source>
</evidence>
<keyword evidence="4" id="KW-0479">Metal-binding</keyword>
<feature type="domain" description="DAGKc" evidence="9">
    <location>
        <begin position="1"/>
        <end position="131"/>
    </location>
</feature>
<dbReference type="STRING" id="1408416.GCA_000702765_01353"/>
<keyword evidence="3" id="KW-0444">Lipid biosynthesis</keyword>
<evidence type="ECO:0000256" key="3">
    <source>
        <dbReference type="ARBA" id="ARBA00022516"/>
    </source>
</evidence>
<name>A0A449BL19_9MOLU</name>
<comment type="similarity">
    <text evidence="2">Belongs to the diacylglycerol/lipid kinase family.</text>
</comment>
<dbReference type="PANTHER" id="PTHR12358:SF106">
    <property type="entry name" value="LIPID KINASE YEGS"/>
    <property type="match status" value="1"/>
</dbReference>
<dbReference type="Proteomes" id="UP000290909">
    <property type="component" value="Chromosome"/>
</dbReference>
<evidence type="ECO:0000256" key="6">
    <source>
        <dbReference type="ARBA" id="ARBA00023098"/>
    </source>
</evidence>
<dbReference type="GO" id="GO:0008654">
    <property type="term" value="P:phospholipid biosynthetic process"/>
    <property type="evidence" value="ECO:0007669"/>
    <property type="project" value="UniProtKB-KW"/>
</dbReference>
<evidence type="ECO:0000313" key="11">
    <source>
        <dbReference type="Proteomes" id="UP000290909"/>
    </source>
</evidence>
<proteinExistence type="inferred from homology"/>
<accession>A0A449BL19</accession>
<keyword evidence="10" id="KW-0418">Kinase</keyword>
<dbReference type="InterPro" id="IPR001206">
    <property type="entry name" value="Diacylglycerol_kinase_cat_dom"/>
</dbReference>
<keyword evidence="11" id="KW-1185">Reference proteome</keyword>
<dbReference type="AlphaFoldDB" id="A0A449BL19"/>
<keyword evidence="7" id="KW-0594">Phospholipid biosynthesis</keyword>
<dbReference type="GO" id="GO:0005886">
    <property type="term" value="C:plasma membrane"/>
    <property type="evidence" value="ECO:0007669"/>
    <property type="project" value="TreeGrafter"/>
</dbReference>
<dbReference type="EMBL" id="LR215050">
    <property type="protein sequence ID" value="VEU83122.1"/>
    <property type="molecule type" value="Genomic_DNA"/>
</dbReference>